<name>A0A1H7JPH3_OLID1</name>
<dbReference type="Gene3D" id="1.10.1740.10">
    <property type="match status" value="1"/>
</dbReference>
<accession>A0A1H7JPH3</accession>
<dbReference type="AlphaFoldDB" id="A0A1H7JPH3"/>
<reference evidence="2" key="1">
    <citation type="submission" date="2016-10" db="EMBL/GenBank/DDBJ databases">
        <authorList>
            <person name="Varghese N."/>
            <person name="Submissions S."/>
        </authorList>
    </citation>
    <scope>NUCLEOTIDE SEQUENCE [LARGE SCALE GENOMIC DNA]</scope>
    <source>
        <strain evidence="2">DSM 18733</strain>
    </source>
</reference>
<protein>
    <submittedName>
        <fullName evidence="1">RNA polymerase sigma factor, sigma-70 family</fullName>
    </submittedName>
</protein>
<dbReference type="RefSeq" id="WP_093319680.1">
    <property type="nucleotide sequence ID" value="NZ_FOAF01000001.1"/>
</dbReference>
<dbReference type="OrthoDB" id="982681at2"/>
<dbReference type="GO" id="GO:0006352">
    <property type="term" value="P:DNA-templated transcription initiation"/>
    <property type="evidence" value="ECO:0007669"/>
    <property type="project" value="InterPro"/>
</dbReference>
<proteinExistence type="predicted"/>
<dbReference type="GO" id="GO:0003700">
    <property type="term" value="F:DNA-binding transcription factor activity"/>
    <property type="evidence" value="ECO:0007669"/>
    <property type="project" value="InterPro"/>
</dbReference>
<evidence type="ECO:0000313" key="1">
    <source>
        <dbReference type="EMBL" id="SEK76334.1"/>
    </source>
</evidence>
<dbReference type="Proteomes" id="UP000199421">
    <property type="component" value="Unassembled WGS sequence"/>
</dbReference>
<dbReference type="SUPFAM" id="SSF88946">
    <property type="entry name" value="Sigma2 domain of RNA polymerase sigma factors"/>
    <property type="match status" value="1"/>
</dbReference>
<dbReference type="STRING" id="407022.SAMN05661044_01083"/>
<organism evidence="1 2">
    <name type="scientific">Olivibacter domesticus</name>
    <name type="common">Pseudosphingobacterium domesticum</name>
    <dbReference type="NCBI Taxonomy" id="407022"/>
    <lineage>
        <taxon>Bacteria</taxon>
        <taxon>Pseudomonadati</taxon>
        <taxon>Bacteroidota</taxon>
        <taxon>Sphingobacteriia</taxon>
        <taxon>Sphingobacteriales</taxon>
        <taxon>Sphingobacteriaceae</taxon>
        <taxon>Olivibacter</taxon>
    </lineage>
</organism>
<sequence>MAWQKLDSETTEDLVTYIGWIGDPGMREQGQDAFQAFCFRFQADIVKKCRIISRNRGYDKHVADDIAQRTFERFFKYPRFDFSKSKAKDYDTGIKLYLYRIAENLFNDFYSEQHNPNSNPYEGDEDLVYEFPSIENMSVKPEQLRVIKEKYELVQKALERLSPKHKIIYLTYQQHAQQGFKLPRKLTEKLRTELQLTQATIQFYKKEAFDKIKEYLEIYGSK</sequence>
<dbReference type="InterPro" id="IPR013325">
    <property type="entry name" value="RNA_pol_sigma_r2"/>
</dbReference>
<dbReference type="EMBL" id="FOAF01000001">
    <property type="protein sequence ID" value="SEK76334.1"/>
    <property type="molecule type" value="Genomic_DNA"/>
</dbReference>
<keyword evidence="2" id="KW-1185">Reference proteome</keyword>
<gene>
    <name evidence="1" type="ORF">SAMN05661044_01083</name>
</gene>
<evidence type="ECO:0000313" key="2">
    <source>
        <dbReference type="Proteomes" id="UP000199421"/>
    </source>
</evidence>